<keyword evidence="8" id="KW-0175">Coiled coil</keyword>
<keyword evidence="2" id="KW-0058">Aromatic hydrocarbons catabolism</keyword>
<dbReference type="AlphaFoldDB" id="A0A172YBE2"/>
<evidence type="ECO:0000256" key="1">
    <source>
        <dbReference type="ARBA" id="ARBA00022741"/>
    </source>
</evidence>
<evidence type="ECO:0000259" key="10">
    <source>
        <dbReference type="PROSITE" id="PS50112"/>
    </source>
</evidence>
<keyword evidence="4" id="KW-0805">Transcription regulation</keyword>
<keyword evidence="1" id="KW-0547">Nucleotide-binding</keyword>
<dbReference type="Gene3D" id="3.30.450.20">
    <property type="entry name" value="PAS domain"/>
    <property type="match status" value="1"/>
</dbReference>
<dbReference type="PROSITE" id="PS00688">
    <property type="entry name" value="SIGMA54_INTERACT_3"/>
    <property type="match status" value="1"/>
</dbReference>
<dbReference type="GO" id="GO:0005524">
    <property type="term" value="F:ATP binding"/>
    <property type="evidence" value="ECO:0007669"/>
    <property type="project" value="UniProtKB-KW"/>
</dbReference>
<evidence type="ECO:0000313" key="11">
    <source>
        <dbReference type="EMBL" id="ANF56432.1"/>
    </source>
</evidence>
<dbReference type="InterPro" id="IPR030828">
    <property type="entry name" value="HTH_TyrR"/>
</dbReference>
<dbReference type="Gene3D" id="1.10.10.60">
    <property type="entry name" value="Homeodomain-like"/>
    <property type="match status" value="1"/>
</dbReference>
<accession>A0A172YBE2</accession>
<dbReference type="KEGG" id="haa:A5892_02260"/>
<dbReference type="InterPro" id="IPR027417">
    <property type="entry name" value="P-loop_NTPase"/>
</dbReference>
<dbReference type="PROSITE" id="PS50045">
    <property type="entry name" value="SIGMA54_INTERACT_4"/>
    <property type="match status" value="1"/>
</dbReference>
<keyword evidence="5" id="KW-0238">DNA-binding</keyword>
<name>A0A172YBE2_9GAMM</name>
<dbReference type="PROSITE" id="PS00675">
    <property type="entry name" value="SIGMA54_INTERACT_1"/>
    <property type="match status" value="1"/>
</dbReference>
<dbReference type="InterPro" id="IPR000014">
    <property type="entry name" value="PAS"/>
</dbReference>
<evidence type="ECO:0000259" key="9">
    <source>
        <dbReference type="PROSITE" id="PS50045"/>
    </source>
</evidence>
<feature type="domain" description="PAS" evidence="10">
    <location>
        <begin position="9"/>
        <end position="51"/>
    </location>
</feature>
<dbReference type="GO" id="GO:0003677">
    <property type="term" value="F:DNA binding"/>
    <property type="evidence" value="ECO:0007669"/>
    <property type="project" value="UniProtKB-KW"/>
</dbReference>
<protein>
    <recommendedName>
        <fullName evidence="7">HTH-type transcriptional regulatory protein TyrR</fullName>
    </recommendedName>
</protein>
<dbReference type="PROSITE" id="PS50112">
    <property type="entry name" value="PAS"/>
    <property type="match status" value="1"/>
</dbReference>
<dbReference type="GO" id="GO:0006355">
    <property type="term" value="P:regulation of DNA-templated transcription"/>
    <property type="evidence" value="ECO:0007669"/>
    <property type="project" value="InterPro"/>
</dbReference>
<feature type="coiled-coil region" evidence="8">
    <location>
        <begin position="108"/>
        <end position="135"/>
    </location>
</feature>
<dbReference type="PROSITE" id="PS00676">
    <property type="entry name" value="SIGMA54_INTERACT_2"/>
    <property type="match status" value="1"/>
</dbReference>
<dbReference type="Pfam" id="PF18024">
    <property type="entry name" value="HTH_50"/>
    <property type="match status" value="1"/>
</dbReference>
<dbReference type="Proteomes" id="UP000077875">
    <property type="component" value="Chromosome"/>
</dbReference>
<dbReference type="EMBL" id="CP015243">
    <property type="protein sequence ID" value="ANF56432.1"/>
    <property type="molecule type" value="Genomic_DNA"/>
</dbReference>
<dbReference type="SUPFAM" id="SSF55785">
    <property type="entry name" value="PYP-like sensor domain (PAS domain)"/>
    <property type="match status" value="1"/>
</dbReference>
<dbReference type="InterPro" id="IPR003593">
    <property type="entry name" value="AAA+_ATPase"/>
</dbReference>
<dbReference type="InterPro" id="IPR025662">
    <property type="entry name" value="Sigma_54_int_dom_ATP-bd_1"/>
</dbReference>
<keyword evidence="3" id="KW-0067">ATP-binding</keyword>
<dbReference type="InterPro" id="IPR025944">
    <property type="entry name" value="Sigma_54_int_dom_CS"/>
</dbReference>
<organism evidence="11 12">
    <name type="scientific">Halotalea alkalilenta</name>
    <dbReference type="NCBI Taxonomy" id="376489"/>
    <lineage>
        <taxon>Bacteria</taxon>
        <taxon>Pseudomonadati</taxon>
        <taxon>Pseudomonadota</taxon>
        <taxon>Gammaproteobacteria</taxon>
        <taxon>Oceanospirillales</taxon>
        <taxon>Halomonadaceae</taxon>
        <taxon>Halotalea</taxon>
    </lineage>
</organism>
<evidence type="ECO:0000256" key="8">
    <source>
        <dbReference type="SAM" id="Coils"/>
    </source>
</evidence>
<gene>
    <name evidence="11" type="ORF">A5892_02260</name>
</gene>
<dbReference type="SUPFAM" id="SSF52540">
    <property type="entry name" value="P-loop containing nucleoside triphosphate hydrolases"/>
    <property type="match status" value="1"/>
</dbReference>
<dbReference type="Pfam" id="PF25601">
    <property type="entry name" value="AAA_lid_14"/>
    <property type="match status" value="1"/>
</dbReference>
<dbReference type="FunFam" id="3.40.50.300:FF:000006">
    <property type="entry name" value="DNA-binding transcriptional regulator NtrC"/>
    <property type="match status" value="1"/>
</dbReference>
<evidence type="ECO:0000256" key="4">
    <source>
        <dbReference type="ARBA" id="ARBA00023015"/>
    </source>
</evidence>
<dbReference type="InterPro" id="IPR035965">
    <property type="entry name" value="PAS-like_dom_sf"/>
</dbReference>
<proteinExistence type="predicted"/>
<dbReference type="NCBIfam" id="TIGR00229">
    <property type="entry name" value="sensory_box"/>
    <property type="match status" value="1"/>
</dbReference>
<feature type="domain" description="Sigma-54 factor interaction" evidence="9">
    <location>
        <begin position="145"/>
        <end position="374"/>
    </location>
</feature>
<dbReference type="Gene3D" id="1.10.8.60">
    <property type="match status" value="1"/>
</dbReference>
<dbReference type="PANTHER" id="PTHR32071">
    <property type="entry name" value="TRANSCRIPTIONAL REGULATORY PROTEIN"/>
    <property type="match status" value="1"/>
</dbReference>
<evidence type="ECO:0000256" key="5">
    <source>
        <dbReference type="ARBA" id="ARBA00023125"/>
    </source>
</evidence>
<dbReference type="STRING" id="376489.A5892_02260"/>
<dbReference type="Pfam" id="PF00158">
    <property type="entry name" value="Sigma54_activat"/>
    <property type="match status" value="1"/>
</dbReference>
<dbReference type="InterPro" id="IPR002078">
    <property type="entry name" value="Sigma_54_int"/>
</dbReference>
<sequence length="460" mass="50446">MPTTVASIDSATLEVLFEASHDHLVLTDASGRILSASPSACAVYGLSMQALSESNVHALEAQGVFAPSVTRKVLASQHAEQVLQTTPTGRRVLAEAYPVRVDGRLVRVISRSRDLTDLEQEYAELQRQLDAQLREPEQPPTLEGIEASSPAMRRLVTLLARVAATRASIVLLGESGVGKTTLARQVHRQSERANGPFVEVNCAAIPETLFESEMFGYLPGAFSGAARQGKPGLLEQADGGTLFLDEIGELGLGMQSKLLKVLQDGMVMRLGDTRARQLDFRLIVATHQDLAREVEEGRFRLDLYYRLNVVPAWIPPLRERREEIPALVERQRARLKQRYGLDLSLDARQWGYLMSHAWPGNVRELENHLERLCLAGDTALAPSSPPTADPAPPPVLDELETDSLDLATALDTTERRLLERALAQGGGTRAIARRLGISQPSVVRKLAKYGLNAKRPDADE</sequence>
<dbReference type="CDD" id="cd00009">
    <property type="entry name" value="AAA"/>
    <property type="match status" value="1"/>
</dbReference>
<reference evidence="11 12" key="1">
    <citation type="submission" date="2016-04" db="EMBL/GenBank/DDBJ databases">
        <title>Complete Genome Sequence of Halotalea alkalilenta IHB B 13600.</title>
        <authorList>
            <person name="Swarnkar M.K."/>
            <person name="Sharma A."/>
            <person name="Kaushal K."/>
            <person name="Soni R."/>
            <person name="Rana S."/>
            <person name="Singh A.K."/>
            <person name="Gulati A."/>
        </authorList>
    </citation>
    <scope>NUCLEOTIDE SEQUENCE [LARGE SCALE GENOMIC DNA]</scope>
    <source>
        <strain evidence="11 12">IHB B 13600</strain>
    </source>
</reference>
<evidence type="ECO:0000256" key="3">
    <source>
        <dbReference type="ARBA" id="ARBA00022840"/>
    </source>
</evidence>
<dbReference type="RefSeq" id="WP_064121413.1">
    <property type="nucleotide sequence ID" value="NZ_CP015243.1"/>
</dbReference>
<keyword evidence="12" id="KW-1185">Reference proteome</keyword>
<evidence type="ECO:0000256" key="7">
    <source>
        <dbReference type="ARBA" id="ARBA00029500"/>
    </source>
</evidence>
<evidence type="ECO:0000256" key="2">
    <source>
        <dbReference type="ARBA" id="ARBA00022797"/>
    </source>
</evidence>
<dbReference type="InterPro" id="IPR025943">
    <property type="entry name" value="Sigma_54_int_dom_ATP-bd_2"/>
</dbReference>
<dbReference type="SUPFAM" id="SSF46689">
    <property type="entry name" value="Homeodomain-like"/>
    <property type="match status" value="1"/>
</dbReference>
<dbReference type="SMART" id="SM00382">
    <property type="entry name" value="AAA"/>
    <property type="match status" value="1"/>
</dbReference>
<evidence type="ECO:0000256" key="6">
    <source>
        <dbReference type="ARBA" id="ARBA00023163"/>
    </source>
</evidence>
<keyword evidence="6" id="KW-0804">Transcription</keyword>
<dbReference type="InterPro" id="IPR058031">
    <property type="entry name" value="AAA_lid_NorR"/>
</dbReference>
<evidence type="ECO:0000313" key="12">
    <source>
        <dbReference type="Proteomes" id="UP000077875"/>
    </source>
</evidence>
<dbReference type="InterPro" id="IPR009057">
    <property type="entry name" value="Homeodomain-like_sf"/>
</dbReference>
<dbReference type="Gene3D" id="3.40.50.300">
    <property type="entry name" value="P-loop containing nucleotide triphosphate hydrolases"/>
    <property type="match status" value="1"/>
</dbReference>